<dbReference type="EMBL" id="WBJY01000001">
    <property type="protein sequence ID" value="KAB1650232.1"/>
    <property type="molecule type" value="Genomic_DNA"/>
</dbReference>
<dbReference type="EC" id="7.1.1.9" evidence="10"/>
<dbReference type="InterPro" id="IPR021050">
    <property type="entry name" value="Cyt_c_oxidase_su4_actinobac"/>
</dbReference>
<keyword evidence="7 11" id="KW-1133">Transmembrane helix</keyword>
<evidence type="ECO:0000256" key="9">
    <source>
        <dbReference type="ARBA" id="ARBA00047816"/>
    </source>
</evidence>
<feature type="transmembrane region" description="Helical" evidence="11">
    <location>
        <begin position="114"/>
        <end position="133"/>
    </location>
</feature>
<keyword evidence="13" id="KW-1185">Reference proteome</keyword>
<comment type="caution">
    <text evidence="12">The sequence shown here is derived from an EMBL/GenBank/DDBJ whole genome shotgun (WGS) entry which is preliminary data.</text>
</comment>
<keyword evidence="8 10" id="KW-0472">Membrane</keyword>
<protein>
    <recommendedName>
        <fullName evidence="10">Cytochrome c oxidase polypeptide 4</fullName>
        <ecNumber evidence="10">7.1.1.9</ecNumber>
    </recommendedName>
    <alternativeName>
        <fullName evidence="10">Cytochrome aa3 subunit 4</fullName>
    </alternativeName>
    <alternativeName>
        <fullName evidence="10">Cytochrome c oxidase polypeptide IV</fullName>
    </alternativeName>
</protein>
<evidence type="ECO:0000313" key="12">
    <source>
        <dbReference type="EMBL" id="KAB1650232.1"/>
    </source>
</evidence>
<evidence type="ECO:0000313" key="13">
    <source>
        <dbReference type="Proteomes" id="UP000431744"/>
    </source>
</evidence>
<dbReference type="Proteomes" id="UP000431744">
    <property type="component" value="Unassembled WGS sequence"/>
</dbReference>
<comment type="subunit">
    <text evidence="10">Associates with subunits I, II and III to form cytochrome c oxidase.</text>
</comment>
<dbReference type="GO" id="GO:0022900">
    <property type="term" value="P:electron transport chain"/>
    <property type="evidence" value="ECO:0007669"/>
    <property type="project" value="InterPro"/>
</dbReference>
<feature type="transmembrane region" description="Helical" evidence="11">
    <location>
        <begin position="37"/>
        <end position="57"/>
    </location>
</feature>
<sequence>MKSLERILLVIGGFFLIVAIAYSVWTTVDQGQPEWVGVVALTLLFVFSGFIAFYLWFERKPFRVKILPEDRLDADVDEAEFELGQFSPWSWWPILLAATVGFAMFGMAVGIWPAFFVAPLVLWGIIGWSFEYYRGHLKH</sequence>
<dbReference type="PIRSF" id="PIRSF017385">
    <property type="entry name" value="CtaF"/>
    <property type="match status" value="1"/>
</dbReference>
<dbReference type="Pfam" id="PF12270">
    <property type="entry name" value="Cyt_c_ox_IV"/>
    <property type="match status" value="1"/>
</dbReference>
<dbReference type="OrthoDB" id="5244617at2"/>
<name>A0A6H9WH42_9MICO</name>
<evidence type="ECO:0000256" key="7">
    <source>
        <dbReference type="ARBA" id="ARBA00022989"/>
    </source>
</evidence>
<dbReference type="RefSeq" id="WP_158028816.1">
    <property type="nucleotide sequence ID" value="NZ_BMHG01000001.1"/>
</dbReference>
<dbReference type="AlphaFoldDB" id="A0A6H9WH42"/>
<organism evidence="12 13">
    <name type="scientific">Pseudoclavibacter endophyticus</name>
    <dbReference type="NCBI Taxonomy" id="1778590"/>
    <lineage>
        <taxon>Bacteria</taxon>
        <taxon>Bacillati</taxon>
        <taxon>Actinomycetota</taxon>
        <taxon>Actinomycetes</taxon>
        <taxon>Micrococcales</taxon>
        <taxon>Microbacteriaceae</taxon>
        <taxon>Pseudoclavibacter</taxon>
    </lineage>
</organism>
<evidence type="ECO:0000256" key="6">
    <source>
        <dbReference type="ARBA" id="ARBA00022967"/>
    </source>
</evidence>
<evidence type="ECO:0000256" key="2">
    <source>
        <dbReference type="ARBA" id="ARBA00004651"/>
    </source>
</evidence>
<reference evidence="12 13" key="1">
    <citation type="submission" date="2019-09" db="EMBL/GenBank/DDBJ databases">
        <title>Phylogeny of genus Pseudoclavibacter and closely related genus.</title>
        <authorList>
            <person name="Li Y."/>
        </authorList>
    </citation>
    <scope>NUCLEOTIDE SEQUENCE [LARGE SCALE GENOMIC DNA]</scope>
    <source>
        <strain evidence="12 13">EGI 60007</strain>
    </source>
</reference>
<evidence type="ECO:0000256" key="11">
    <source>
        <dbReference type="SAM" id="Phobius"/>
    </source>
</evidence>
<accession>A0A6H9WH42</accession>
<comment type="catalytic activity">
    <reaction evidence="9 10">
        <text>4 Fe(II)-[cytochrome c] + O2 + 8 H(+)(in) = 4 Fe(III)-[cytochrome c] + 2 H2O + 4 H(+)(out)</text>
        <dbReference type="Rhea" id="RHEA:11436"/>
        <dbReference type="Rhea" id="RHEA-COMP:10350"/>
        <dbReference type="Rhea" id="RHEA-COMP:14399"/>
        <dbReference type="ChEBI" id="CHEBI:15377"/>
        <dbReference type="ChEBI" id="CHEBI:15378"/>
        <dbReference type="ChEBI" id="CHEBI:15379"/>
        <dbReference type="ChEBI" id="CHEBI:29033"/>
        <dbReference type="ChEBI" id="CHEBI:29034"/>
        <dbReference type="EC" id="7.1.1.9"/>
    </reaction>
</comment>
<evidence type="ECO:0000256" key="4">
    <source>
        <dbReference type="ARBA" id="ARBA00022475"/>
    </source>
</evidence>
<keyword evidence="6 10" id="KW-1278">Translocase</keyword>
<gene>
    <name evidence="12" type="ORF">F8O04_08570</name>
</gene>
<keyword evidence="5 11" id="KW-0812">Transmembrane</keyword>
<proteinExistence type="inferred from homology"/>
<feature type="transmembrane region" description="Helical" evidence="11">
    <location>
        <begin position="7"/>
        <end position="25"/>
    </location>
</feature>
<evidence type="ECO:0000256" key="3">
    <source>
        <dbReference type="ARBA" id="ARBA00006870"/>
    </source>
</evidence>
<evidence type="ECO:0000256" key="8">
    <source>
        <dbReference type="ARBA" id="ARBA00023136"/>
    </source>
</evidence>
<comment type="function">
    <text evidence="1 10">Part of cytochrome c oxidase, its function is unknown.</text>
</comment>
<keyword evidence="4 10" id="KW-1003">Cell membrane</keyword>
<evidence type="ECO:0000256" key="5">
    <source>
        <dbReference type="ARBA" id="ARBA00022692"/>
    </source>
</evidence>
<evidence type="ECO:0000256" key="10">
    <source>
        <dbReference type="PIRNR" id="PIRNR017385"/>
    </source>
</evidence>
<comment type="similarity">
    <text evidence="3 10">Belongs to the cytochrome c oxidase bacterial subunit CtaF family.</text>
</comment>
<comment type="subcellular location">
    <subcellularLocation>
        <location evidence="2">Cell membrane</location>
        <topology evidence="2">Multi-pass membrane protein</topology>
    </subcellularLocation>
</comment>
<dbReference type="GO" id="GO:0004129">
    <property type="term" value="F:cytochrome-c oxidase activity"/>
    <property type="evidence" value="ECO:0007669"/>
    <property type="project" value="UniProtKB-EC"/>
</dbReference>
<dbReference type="GO" id="GO:0005886">
    <property type="term" value="C:plasma membrane"/>
    <property type="evidence" value="ECO:0007669"/>
    <property type="project" value="UniProtKB-SubCell"/>
</dbReference>
<evidence type="ECO:0000256" key="1">
    <source>
        <dbReference type="ARBA" id="ARBA00002536"/>
    </source>
</evidence>